<dbReference type="PROSITE" id="PS00018">
    <property type="entry name" value="EF_HAND_1"/>
    <property type="match status" value="1"/>
</dbReference>
<evidence type="ECO:0000313" key="4">
    <source>
        <dbReference type="EMBL" id="CAD8853108.1"/>
    </source>
</evidence>
<feature type="domain" description="EF-hand" evidence="3">
    <location>
        <begin position="21"/>
        <end position="56"/>
    </location>
</feature>
<dbReference type="EMBL" id="HBFQ01038729">
    <property type="protein sequence ID" value="CAD8853108.1"/>
    <property type="molecule type" value="Transcribed_RNA"/>
</dbReference>
<feature type="domain" description="EF-hand" evidence="3">
    <location>
        <begin position="64"/>
        <end position="99"/>
    </location>
</feature>
<protein>
    <recommendedName>
        <fullName evidence="3">EF-hand domain-containing protein</fullName>
    </recommendedName>
</protein>
<name>A0A7S1AG65_NOCSC</name>
<feature type="region of interest" description="Disordered" evidence="2">
    <location>
        <begin position="144"/>
        <end position="167"/>
    </location>
</feature>
<evidence type="ECO:0000256" key="1">
    <source>
        <dbReference type="ARBA" id="ARBA00022837"/>
    </source>
</evidence>
<dbReference type="Gene3D" id="1.10.238.10">
    <property type="entry name" value="EF-hand"/>
    <property type="match status" value="1"/>
</dbReference>
<dbReference type="AlphaFoldDB" id="A0A7S1AG65"/>
<accession>A0A7S1AG65</accession>
<keyword evidence="1" id="KW-0106">Calcium</keyword>
<dbReference type="PROSITE" id="PS50222">
    <property type="entry name" value="EF_HAND_2"/>
    <property type="match status" value="2"/>
</dbReference>
<evidence type="ECO:0000259" key="3">
    <source>
        <dbReference type="PROSITE" id="PS50222"/>
    </source>
</evidence>
<dbReference type="InterPro" id="IPR018247">
    <property type="entry name" value="EF_Hand_1_Ca_BS"/>
</dbReference>
<organism evidence="4">
    <name type="scientific">Noctiluca scintillans</name>
    <name type="common">Sea sparkle</name>
    <name type="synonym">Red tide dinoflagellate</name>
    <dbReference type="NCBI Taxonomy" id="2966"/>
    <lineage>
        <taxon>Eukaryota</taxon>
        <taxon>Sar</taxon>
        <taxon>Alveolata</taxon>
        <taxon>Dinophyceae</taxon>
        <taxon>Noctilucales</taxon>
        <taxon>Noctilucaceae</taxon>
        <taxon>Noctiluca</taxon>
    </lineage>
</organism>
<proteinExistence type="predicted"/>
<dbReference type="InterPro" id="IPR002048">
    <property type="entry name" value="EF_hand_dom"/>
</dbReference>
<sequence length="175" mass="19422">MEMAQNDRDLMLQVEMDRRGSHMEELQRVFATFDQDDTGGVTLHQFETSLAHPEVAALFSVLGLDVSDPRSFFETLDIDHNRVLEVDEFVMGCLRLQGLAKAMDVATVMHEATKVFNRTRSAAQRTETLLARVEHLLGQAVASQGRTDNLGTRAPPDTVPIDSASDTSYIQVSSL</sequence>
<dbReference type="InterPro" id="IPR011992">
    <property type="entry name" value="EF-hand-dom_pair"/>
</dbReference>
<gene>
    <name evidence="4" type="ORF">NSCI0253_LOCUS27458</name>
</gene>
<evidence type="ECO:0000256" key="2">
    <source>
        <dbReference type="SAM" id="MobiDB-lite"/>
    </source>
</evidence>
<dbReference type="GO" id="GO:0005509">
    <property type="term" value="F:calcium ion binding"/>
    <property type="evidence" value="ECO:0007669"/>
    <property type="project" value="InterPro"/>
</dbReference>
<dbReference type="SUPFAM" id="SSF47473">
    <property type="entry name" value="EF-hand"/>
    <property type="match status" value="1"/>
</dbReference>
<reference evidence="4" key="1">
    <citation type="submission" date="2021-01" db="EMBL/GenBank/DDBJ databases">
        <authorList>
            <person name="Corre E."/>
            <person name="Pelletier E."/>
            <person name="Niang G."/>
            <person name="Scheremetjew M."/>
            <person name="Finn R."/>
            <person name="Kale V."/>
            <person name="Holt S."/>
            <person name="Cochrane G."/>
            <person name="Meng A."/>
            <person name="Brown T."/>
            <person name="Cohen L."/>
        </authorList>
    </citation>
    <scope>NUCLEOTIDE SEQUENCE</scope>
</reference>